<dbReference type="Proteomes" id="UP000252530">
    <property type="component" value="Unassembled WGS sequence"/>
</dbReference>
<organism evidence="2 3">
    <name type="scientific">Bifidobacterium aemilianum</name>
    <dbReference type="NCBI Taxonomy" id="2493120"/>
    <lineage>
        <taxon>Bacteria</taxon>
        <taxon>Bacillati</taxon>
        <taxon>Actinomycetota</taxon>
        <taxon>Actinomycetes</taxon>
        <taxon>Bifidobacteriales</taxon>
        <taxon>Bifidobacteriaceae</taxon>
        <taxon>Bifidobacterium</taxon>
    </lineage>
</organism>
<dbReference type="OrthoDB" id="9809977at2"/>
<keyword evidence="1" id="KW-0472">Membrane</keyword>
<name>A0A366KA01_9BIFI</name>
<evidence type="ECO:0000313" key="3">
    <source>
        <dbReference type="Proteomes" id="UP000252530"/>
    </source>
</evidence>
<feature type="transmembrane region" description="Helical" evidence="1">
    <location>
        <begin position="170"/>
        <end position="197"/>
    </location>
</feature>
<protein>
    <submittedName>
        <fullName evidence="2">Uncharacterized protein</fullName>
    </submittedName>
</protein>
<keyword evidence="1" id="KW-0812">Transmembrane</keyword>
<keyword evidence="1" id="KW-1133">Transmembrane helix</keyword>
<dbReference type="InterPro" id="IPR049713">
    <property type="entry name" value="Pr6Pr-like"/>
</dbReference>
<gene>
    <name evidence="2" type="ORF">CRD60_06535</name>
</gene>
<feature type="transmembrane region" description="Helical" evidence="1">
    <location>
        <begin position="7"/>
        <end position="24"/>
    </location>
</feature>
<comment type="caution">
    <text evidence="2">The sequence shown here is derived from an EMBL/GenBank/DDBJ whole genome shotgun (WGS) entry which is preliminary data.</text>
</comment>
<dbReference type="RefSeq" id="WP_113860555.1">
    <property type="nucleotide sequence ID" value="NZ_PDCG01000006.1"/>
</dbReference>
<dbReference type="EMBL" id="PDCG01000006">
    <property type="protein sequence ID" value="RBP97491.1"/>
    <property type="molecule type" value="Genomic_DNA"/>
</dbReference>
<evidence type="ECO:0000256" key="1">
    <source>
        <dbReference type="SAM" id="Phobius"/>
    </source>
</evidence>
<reference evidence="2 3" key="1">
    <citation type="submission" date="2017-10" db="EMBL/GenBank/DDBJ databases">
        <title>Bifidobacterium xylocopum sp. nov. and Bifidobacterium aemilianum sp. nov., from the carpenter bee (Xylocopa violacea) digestive tract.</title>
        <authorList>
            <person name="Alberoni D."/>
            <person name="Baffoni L."/>
            <person name="Di Gioia D."/>
            <person name="Gaggia F."/>
            <person name="Biavati B."/>
        </authorList>
    </citation>
    <scope>NUCLEOTIDE SEQUENCE [LARGE SCALE GENOMIC DNA]</scope>
    <source>
        <strain evidence="2 3">XV10</strain>
    </source>
</reference>
<feature type="transmembrane region" description="Helical" evidence="1">
    <location>
        <begin position="61"/>
        <end position="81"/>
    </location>
</feature>
<proteinExistence type="predicted"/>
<keyword evidence="3" id="KW-1185">Reference proteome</keyword>
<feature type="transmembrane region" description="Helical" evidence="1">
    <location>
        <begin position="30"/>
        <end position="54"/>
    </location>
</feature>
<accession>A0A366KA01</accession>
<dbReference type="NCBIfam" id="NF038065">
    <property type="entry name" value="Pr6Pr"/>
    <property type="match status" value="1"/>
</dbReference>
<evidence type="ECO:0000313" key="2">
    <source>
        <dbReference type="EMBL" id="RBP97491.1"/>
    </source>
</evidence>
<feature type="transmembrane region" description="Helical" evidence="1">
    <location>
        <begin position="93"/>
        <end position="117"/>
    </location>
</feature>
<feature type="transmembrane region" description="Helical" evidence="1">
    <location>
        <begin position="129"/>
        <end position="150"/>
    </location>
</feature>
<sequence length="211" mass="23503">MRFLAGLWRLAIAALCFVGTYQAWQTPSRWTYFSFQAGFLLGLVMLWAGAASLLKGIQPPAWLKGCLTVYAILTLLASLLLMPADKQQSLPLVWGIMATTVLCYVVPIMTLTDFLLCDPHRRFKWHYTFSWLVYLPAYLAFVVIRAQLWPHSGPAAGGSPYPYAFIDLPALGWIQFGINVFELLAVCAGLGLVAFLIDHILPAKPLLGRVR</sequence>
<dbReference type="AlphaFoldDB" id="A0A366KA01"/>